<keyword evidence="6" id="KW-0472">Membrane</keyword>
<sequence>MKCPKGKFIWVFIFRELSLVSPLKIVHLLFFFFFYPFHLHRLRLSVILHLFSILANTALYASVDKYLHGLFGLANEPPAEVRKLVCAAFVQLIEVRPSVLEPHMKNVIEYMLQVNKDTDDEVALEACEFWDQSFMEQFGCRLNRLSFKVPKTKWLFRVSTSDNSYTYIYGAGNSFGTRQHRPYDICLAIWTTTPWTAPANADGLCNECYEEMSSHVPTRRSYLLLPATIVPLETVLSLKLKFMLLLAGAVHEGFRRARWRIRSSCIPAC</sequence>
<keyword evidence="3" id="KW-0963">Cytoplasm</keyword>
<keyword evidence="2" id="KW-0813">Transport</keyword>
<dbReference type="SUPFAM" id="SSF48371">
    <property type="entry name" value="ARM repeat"/>
    <property type="match status" value="1"/>
</dbReference>
<keyword evidence="5" id="KW-0653">Protein transport</keyword>
<keyword evidence="4" id="KW-0677">Repeat</keyword>
<dbReference type="EMBL" id="CM018217">
    <property type="protein sequence ID" value="KAB2037220.1"/>
    <property type="molecule type" value="Genomic_DNA"/>
</dbReference>
<evidence type="ECO:0000313" key="7">
    <source>
        <dbReference type="EMBL" id="KAB2037220.1"/>
    </source>
</evidence>
<accession>A0A5J5S181</accession>
<keyword evidence="8" id="KW-1185">Reference proteome</keyword>
<feature type="transmembrane region" description="Helical" evidence="6">
    <location>
        <begin position="12"/>
        <end position="34"/>
    </location>
</feature>
<evidence type="ECO:0000256" key="5">
    <source>
        <dbReference type="ARBA" id="ARBA00022927"/>
    </source>
</evidence>
<evidence type="ECO:0000256" key="3">
    <source>
        <dbReference type="ARBA" id="ARBA00022490"/>
    </source>
</evidence>
<dbReference type="AlphaFoldDB" id="A0A5J5S181"/>
<proteinExistence type="predicted"/>
<organism evidence="7 8">
    <name type="scientific">Gossypium barbadense</name>
    <name type="common">Sea Island cotton</name>
    <name type="synonym">Hibiscus barbadensis</name>
    <dbReference type="NCBI Taxonomy" id="3634"/>
    <lineage>
        <taxon>Eukaryota</taxon>
        <taxon>Viridiplantae</taxon>
        <taxon>Streptophyta</taxon>
        <taxon>Embryophyta</taxon>
        <taxon>Tracheophyta</taxon>
        <taxon>Spermatophyta</taxon>
        <taxon>Magnoliopsida</taxon>
        <taxon>eudicotyledons</taxon>
        <taxon>Gunneridae</taxon>
        <taxon>Pentapetalae</taxon>
        <taxon>rosids</taxon>
        <taxon>malvids</taxon>
        <taxon>Malvales</taxon>
        <taxon>Malvaceae</taxon>
        <taxon>Malvoideae</taxon>
        <taxon>Gossypium</taxon>
    </lineage>
</organism>
<evidence type="ECO:0000256" key="4">
    <source>
        <dbReference type="ARBA" id="ARBA00022737"/>
    </source>
</evidence>
<dbReference type="PANTHER" id="PTHR10527">
    <property type="entry name" value="IMPORTIN BETA"/>
    <property type="match status" value="1"/>
</dbReference>
<evidence type="ECO:0000256" key="2">
    <source>
        <dbReference type="ARBA" id="ARBA00022448"/>
    </source>
</evidence>
<dbReference type="GO" id="GO:0006606">
    <property type="term" value="P:protein import into nucleus"/>
    <property type="evidence" value="ECO:0007669"/>
    <property type="project" value="InterPro"/>
</dbReference>
<reference evidence="8" key="1">
    <citation type="journal article" date="2020" name="Nat. Genet.">
        <title>Genomic diversifications of five Gossypium allopolyploid species and their impact on cotton improvement.</title>
        <authorList>
            <person name="Chen Z.J."/>
            <person name="Sreedasyam A."/>
            <person name="Ando A."/>
            <person name="Song Q."/>
            <person name="De Santiago L.M."/>
            <person name="Hulse-Kemp A.M."/>
            <person name="Ding M."/>
            <person name="Ye W."/>
            <person name="Kirkbride R.C."/>
            <person name="Jenkins J."/>
            <person name="Plott C."/>
            <person name="Lovell J."/>
            <person name="Lin Y.M."/>
            <person name="Vaughn R."/>
            <person name="Liu B."/>
            <person name="Simpson S."/>
            <person name="Scheffler B.E."/>
            <person name="Wen L."/>
            <person name="Saski C.A."/>
            <person name="Grover C.E."/>
            <person name="Hu G."/>
            <person name="Conover J.L."/>
            <person name="Carlson J.W."/>
            <person name="Shu S."/>
            <person name="Boston L.B."/>
            <person name="Williams M."/>
            <person name="Peterson D.G."/>
            <person name="McGee K."/>
            <person name="Jones D.C."/>
            <person name="Wendel J.F."/>
            <person name="Stelly D.M."/>
            <person name="Grimwood J."/>
            <person name="Schmutz J."/>
        </authorList>
    </citation>
    <scope>NUCLEOTIDE SEQUENCE [LARGE SCALE GENOMIC DNA]</scope>
    <source>
        <strain evidence="8">cv. 3-79</strain>
    </source>
</reference>
<dbReference type="InterPro" id="IPR016024">
    <property type="entry name" value="ARM-type_fold"/>
</dbReference>
<evidence type="ECO:0000256" key="1">
    <source>
        <dbReference type="ARBA" id="ARBA00004496"/>
    </source>
</evidence>
<dbReference type="InterPro" id="IPR011989">
    <property type="entry name" value="ARM-like"/>
</dbReference>
<comment type="subcellular location">
    <subcellularLocation>
        <location evidence="1">Cytoplasm</location>
    </subcellularLocation>
</comment>
<keyword evidence="6" id="KW-0812">Transmembrane</keyword>
<evidence type="ECO:0000256" key="6">
    <source>
        <dbReference type="SAM" id="Phobius"/>
    </source>
</evidence>
<keyword evidence="6" id="KW-1133">Transmembrane helix</keyword>
<name>A0A5J5S181_GOSBA</name>
<dbReference type="Gene3D" id="1.25.10.10">
    <property type="entry name" value="Leucine-rich Repeat Variant"/>
    <property type="match status" value="1"/>
</dbReference>
<evidence type="ECO:0000313" key="8">
    <source>
        <dbReference type="Proteomes" id="UP000327439"/>
    </source>
</evidence>
<dbReference type="OrthoDB" id="992071at2759"/>
<dbReference type="InterPro" id="IPR040122">
    <property type="entry name" value="Importin_beta"/>
</dbReference>
<gene>
    <name evidence="7" type="ORF">ES319_D03G058700v1</name>
</gene>
<dbReference type="GO" id="GO:0005737">
    <property type="term" value="C:cytoplasm"/>
    <property type="evidence" value="ECO:0007669"/>
    <property type="project" value="UniProtKB-SubCell"/>
</dbReference>
<protein>
    <submittedName>
        <fullName evidence="7">Uncharacterized protein</fullName>
    </submittedName>
</protein>
<dbReference type="Proteomes" id="UP000327439">
    <property type="component" value="Chromosome D03"/>
</dbReference>